<dbReference type="Gene3D" id="3.40.366.10">
    <property type="entry name" value="Malonyl-Coenzyme A Acyl Carrier Protein, domain 2"/>
    <property type="match status" value="1"/>
</dbReference>
<proteinExistence type="predicted"/>
<dbReference type="InterPro" id="IPR013968">
    <property type="entry name" value="PKS_KR"/>
</dbReference>
<dbReference type="SMART" id="SM00822">
    <property type="entry name" value="PKS_KR"/>
    <property type="match status" value="1"/>
</dbReference>
<name>A0A1C7M978_GRIFR</name>
<feature type="region of interest" description="C-terminal hotdog fold" evidence="3">
    <location>
        <begin position="241"/>
        <end position="395"/>
    </location>
</feature>
<keyword evidence="6" id="KW-1185">Reference proteome</keyword>
<dbReference type="InterPro" id="IPR013120">
    <property type="entry name" value="FAR_NAD-bd"/>
</dbReference>
<dbReference type="Pfam" id="PF21089">
    <property type="entry name" value="PKS_DH_N"/>
    <property type="match status" value="1"/>
</dbReference>
<feature type="active site" description="Proton donor; for dehydratase activity" evidence="3">
    <location>
        <position position="306"/>
    </location>
</feature>
<feature type="domain" description="PKS/mFAS DH" evidence="4">
    <location>
        <begin position="107"/>
        <end position="395"/>
    </location>
</feature>
<keyword evidence="2" id="KW-0597">Phosphoprotein</keyword>
<dbReference type="Gene3D" id="3.10.129.110">
    <property type="entry name" value="Polyketide synthase dehydratase"/>
    <property type="match status" value="1"/>
</dbReference>
<dbReference type="SUPFAM" id="SSF47336">
    <property type="entry name" value="ACP-like"/>
    <property type="match status" value="1"/>
</dbReference>
<dbReference type="InterPro" id="IPR057326">
    <property type="entry name" value="KR_dom"/>
</dbReference>
<dbReference type="EMBL" id="LUGG01000007">
    <property type="protein sequence ID" value="OBZ73483.1"/>
    <property type="molecule type" value="Genomic_DNA"/>
</dbReference>
<gene>
    <name evidence="5" type="primary">NRPS14</name>
    <name evidence="5" type="ORF">A0H81_07297</name>
</gene>
<dbReference type="InterPro" id="IPR049551">
    <property type="entry name" value="PKS_DH_C"/>
</dbReference>
<dbReference type="Pfam" id="PF08659">
    <property type="entry name" value="KR"/>
    <property type="match status" value="1"/>
</dbReference>
<dbReference type="PANTHER" id="PTHR43775:SF37">
    <property type="entry name" value="SI:DKEY-61P9.11"/>
    <property type="match status" value="1"/>
</dbReference>
<dbReference type="SUPFAM" id="SSF51735">
    <property type="entry name" value="NAD(P)-binding Rossmann-fold domains"/>
    <property type="match status" value="2"/>
</dbReference>
<protein>
    <submittedName>
        <fullName evidence="5">Nonribosomal peptide synthetase 14</fullName>
    </submittedName>
</protein>
<evidence type="ECO:0000256" key="3">
    <source>
        <dbReference type="PROSITE-ProRule" id="PRU01363"/>
    </source>
</evidence>
<sequence>MFTGAMQAIVAKHPNATYVEIGPHPVLVSYISSMAGKSAMVTCALRRPKATEKAPIEVCALIESLGKLIVAGHNCIKFDVLFGTTRSDALMPIYPFARKEVPYLAPTPEVSRQRQRRNGPLNYPQLQVNAKTHPALADHIIKGEPIMPAAGYMEMALEFGARKLWNVEFISLLALSSERPTPVEIKLDGSRWSVNSSAPAGKVDYWPLKYDRLHARGYMSMNFDHSDFRPRIQLDELQNRLAPIDMKGFYETLASFAEYGPTYRRILSCSRGMNAVGKDEVLVKLRGMDDDLPDVHDYRLHPAILDAALHVVVHPLLTGNRDKAQYYLPDKVGALIIHDPLLDKPFPRTFYAHATFSRWTPESIVYDILLVDEDGIPLCSIEGLEVAIHGYSLKRLDHRYEVVYERTHLFVTGLGKANRVPICSGQHDVGYTHQYGPINGAAKPNGHPRDVGMNGHVSPPVKYDTEPSFSLLHYHRGEEMQIQQLVKTLDPLSEICLWFVASAGLDGDASLGFTRSLRKEYRSWTIRVAVFDAIWTGKQMKRAVGDLVKKPGVEDELWIDSNGSVFVPRIVQTLPPRTHSPFQPDLPWKLEKSSLRQVTAPHVPDDHVLVHVVGAAHGSEQLWSYVGSLQGSSGLYAGVASGPLSNVVVAHRGSVVEIPMSTNTSSVSEAPCILSSAIAILAVGLTSLSQPERLRQKRVVVTHSNTVLGSQIVRLYAKLNMDILSLPSQLKVADLRGLFTHRPNIIISGSQDAAEIQILKDIVARGGELLLWNQADQGVARLLNIDPWLVGDALRCAMNLCAGVTQPLYRPLQLANVTVPQEVPVTTDLFNPAKSYLLIGGIGSLGLQIALWMYQKGAREITLTSRSGRNSLVKKGDFVSLRLLTHLEGLPGVLLRTEAVDALSHEHMLDLVRSFKYPLGGCMILSVVLVDRTFASQTPETFEAPFSPKVGAFRVLESILPIESLDFLIAFSSVSGMFGNAGQTNYARLNRCASANTALAGLTRKYKNAMTLVSPAILDTSVLLGLYSVQSTRLKHLSNWGITSLELCGYIEDGLRKLREGPVWQYIPDFDWRLVHENIGSSPLYAHLIPAVSEEAPESQGGDTLGALRTIVCKVLDLGAEELAPEVPFTAYGLDSLSAAALSYALRPFVAVSQIQLLADLTLRDIEARLQSSVADTPALVVTPAPRAKRQNKGDPFEDKVREMRELVEKLASDLPSKAPRAGGDSAEMKTVMITGTTGSLGAHALAHLLQSPLVSKVYAILRMDIEGVPATLRQVIAFESRGLETALLKSEKLVIAKGALHEPSLGLSPALYEELRHCVTHILHLGWPVNFGLPLASYVEPLYGLRRLVDLASSSDVGGTRILFASTHGMFRRKAPSTGLYVGTYGNPVHNPALAVGFGYSESKWAAEQLLSTASERSAVSSTAVRIGQLAGGKNGAWNTSEWFPSMVAASYAVGCAPAGSDIFRRLASALLTQPNRQNVSWLPADTAAEVIIEMMDSPQPILHLRHPRPMPWSNVMSHISAALNVPLVPYREWFARLEQGLSISKDTKTSRQLEAGLRLLEYYRPGCEVDHPYRAVMENNGLAFAVAVDEGCKASTKLRNAGQIDAKETQKWMRYWRDIGYLPHD</sequence>
<dbReference type="InterPro" id="IPR049552">
    <property type="entry name" value="PKS_DH_N"/>
</dbReference>
<evidence type="ECO:0000313" key="6">
    <source>
        <dbReference type="Proteomes" id="UP000092993"/>
    </source>
</evidence>
<dbReference type="InterPro" id="IPR050091">
    <property type="entry name" value="PKS_NRPS_Biosynth_Enz"/>
</dbReference>
<organism evidence="5 6">
    <name type="scientific">Grifola frondosa</name>
    <name type="common">Maitake</name>
    <name type="synonym">Polyporus frondosus</name>
    <dbReference type="NCBI Taxonomy" id="5627"/>
    <lineage>
        <taxon>Eukaryota</taxon>
        <taxon>Fungi</taxon>
        <taxon>Dikarya</taxon>
        <taxon>Basidiomycota</taxon>
        <taxon>Agaricomycotina</taxon>
        <taxon>Agaricomycetes</taxon>
        <taxon>Polyporales</taxon>
        <taxon>Grifolaceae</taxon>
        <taxon>Grifola</taxon>
    </lineage>
</organism>
<dbReference type="Pfam" id="PF07993">
    <property type="entry name" value="NAD_binding_4"/>
    <property type="match status" value="1"/>
</dbReference>
<dbReference type="SMART" id="SM00826">
    <property type="entry name" value="PKS_DH"/>
    <property type="match status" value="1"/>
</dbReference>
<dbReference type="InterPro" id="IPR049900">
    <property type="entry name" value="PKS_mFAS_DH"/>
</dbReference>
<comment type="caution">
    <text evidence="5">The sequence shown here is derived from an EMBL/GenBank/DDBJ whole genome shotgun (WGS) entry which is preliminary data.</text>
</comment>
<evidence type="ECO:0000256" key="2">
    <source>
        <dbReference type="ARBA" id="ARBA00022553"/>
    </source>
</evidence>
<dbReference type="Gene3D" id="1.10.1200.10">
    <property type="entry name" value="ACP-like"/>
    <property type="match status" value="1"/>
</dbReference>
<dbReference type="InterPro" id="IPR009081">
    <property type="entry name" value="PP-bd_ACP"/>
</dbReference>
<dbReference type="Gene3D" id="3.40.50.720">
    <property type="entry name" value="NAD(P)-binding Rossmann-like Domain"/>
    <property type="match status" value="2"/>
</dbReference>
<dbReference type="GO" id="GO:0006633">
    <property type="term" value="P:fatty acid biosynthetic process"/>
    <property type="evidence" value="ECO:0007669"/>
    <property type="project" value="TreeGrafter"/>
</dbReference>
<dbReference type="PANTHER" id="PTHR43775">
    <property type="entry name" value="FATTY ACID SYNTHASE"/>
    <property type="match status" value="1"/>
</dbReference>
<accession>A0A1C7M978</accession>
<reference evidence="5 6" key="1">
    <citation type="submission" date="2016-03" db="EMBL/GenBank/DDBJ databases">
        <title>Whole genome sequencing of Grifola frondosa 9006-11.</title>
        <authorList>
            <person name="Min B."/>
            <person name="Park H."/>
            <person name="Kim J.-G."/>
            <person name="Cho H."/>
            <person name="Oh Y.-L."/>
            <person name="Kong W.-S."/>
            <person name="Choi I.-G."/>
        </authorList>
    </citation>
    <scope>NUCLEOTIDE SEQUENCE [LARGE SCALE GENOMIC DNA]</scope>
    <source>
        <strain evidence="5 6">9006-11</strain>
    </source>
</reference>
<dbReference type="InterPro" id="IPR036291">
    <property type="entry name" value="NAD(P)-bd_dom_sf"/>
</dbReference>
<dbReference type="Proteomes" id="UP000092993">
    <property type="component" value="Unassembled WGS sequence"/>
</dbReference>
<feature type="region of interest" description="N-terminal hotdog fold" evidence="3">
    <location>
        <begin position="107"/>
        <end position="226"/>
    </location>
</feature>
<dbReference type="InterPro" id="IPR036736">
    <property type="entry name" value="ACP-like_sf"/>
</dbReference>
<dbReference type="PROSITE" id="PS52019">
    <property type="entry name" value="PKS_MFAS_DH"/>
    <property type="match status" value="1"/>
</dbReference>
<feature type="active site" description="Proton acceptor; for dehydratase activity" evidence="3">
    <location>
        <position position="139"/>
    </location>
</feature>
<dbReference type="InterPro" id="IPR042104">
    <property type="entry name" value="PKS_dehydratase_sf"/>
</dbReference>
<dbReference type="Pfam" id="PF00550">
    <property type="entry name" value="PP-binding"/>
    <property type="match status" value="1"/>
</dbReference>
<evidence type="ECO:0000259" key="4">
    <source>
        <dbReference type="PROSITE" id="PS52019"/>
    </source>
</evidence>
<dbReference type="OrthoDB" id="329835at2759"/>
<evidence type="ECO:0000313" key="5">
    <source>
        <dbReference type="EMBL" id="OBZ73483.1"/>
    </source>
</evidence>
<dbReference type="STRING" id="5627.A0A1C7M978"/>
<dbReference type="GO" id="GO:0004312">
    <property type="term" value="F:fatty acid synthase activity"/>
    <property type="evidence" value="ECO:0007669"/>
    <property type="project" value="TreeGrafter"/>
</dbReference>
<dbReference type="GO" id="GO:0044550">
    <property type="term" value="P:secondary metabolite biosynthetic process"/>
    <property type="evidence" value="ECO:0007669"/>
    <property type="project" value="UniProtKB-ARBA"/>
</dbReference>
<dbReference type="InterPro" id="IPR020807">
    <property type="entry name" value="PKS_DH"/>
</dbReference>
<evidence type="ECO:0000256" key="1">
    <source>
        <dbReference type="ARBA" id="ARBA00022450"/>
    </source>
</evidence>
<keyword evidence="1" id="KW-0596">Phosphopantetheine</keyword>
<dbReference type="Gene3D" id="3.30.70.3290">
    <property type="match status" value="1"/>
</dbReference>
<dbReference type="Pfam" id="PF14765">
    <property type="entry name" value="PS-DH"/>
    <property type="match status" value="1"/>
</dbReference>
<dbReference type="InterPro" id="IPR001227">
    <property type="entry name" value="Ac_transferase_dom_sf"/>
</dbReference>